<dbReference type="PROSITE" id="PS50026">
    <property type="entry name" value="EGF_3"/>
    <property type="match status" value="1"/>
</dbReference>
<keyword evidence="16" id="KW-0325">Glycoprotein</keyword>
<dbReference type="PANTHER" id="PTHR19325:SF493">
    <property type="entry name" value="E-SELECTIN"/>
    <property type="match status" value="1"/>
</dbReference>
<comment type="caution">
    <text evidence="23">Lacks conserved residue(s) required for the propagation of feature annotation.</text>
</comment>
<evidence type="ECO:0000256" key="5">
    <source>
        <dbReference type="ARBA" id="ARBA00022659"/>
    </source>
</evidence>
<evidence type="ECO:0000256" key="25">
    <source>
        <dbReference type="SAM" id="Phobius"/>
    </source>
</evidence>
<feature type="domain" description="Sushi" evidence="28">
    <location>
        <begin position="766"/>
        <end position="827"/>
    </location>
</feature>
<feature type="disulfide bond" evidence="24">
    <location>
        <begin position="302"/>
        <end position="329"/>
    </location>
</feature>
<evidence type="ECO:0000256" key="2">
    <source>
        <dbReference type="ARBA" id="ARBA00007360"/>
    </source>
</evidence>
<keyword evidence="4 23" id="KW-0245">EGF-like domain</keyword>
<evidence type="ECO:0000256" key="14">
    <source>
        <dbReference type="ARBA" id="ARBA00023136"/>
    </source>
</evidence>
<evidence type="ECO:0000256" key="18">
    <source>
        <dbReference type="ARBA" id="ARBA00040812"/>
    </source>
</evidence>
<feature type="disulfide bond" evidence="24">
    <location>
        <begin position="488"/>
        <end position="515"/>
    </location>
</feature>
<feature type="domain" description="Sushi" evidence="28">
    <location>
        <begin position="270"/>
        <end position="331"/>
    </location>
</feature>
<dbReference type="InterPro" id="IPR035976">
    <property type="entry name" value="Sushi/SCR/CCP_sf"/>
</dbReference>
<evidence type="ECO:0000256" key="21">
    <source>
        <dbReference type="ARBA" id="ARBA00043124"/>
    </source>
</evidence>
<evidence type="ECO:0000256" key="8">
    <source>
        <dbReference type="ARBA" id="ARBA00022729"/>
    </source>
</evidence>
<feature type="disulfide bond" evidence="23">
    <location>
        <begin position="195"/>
        <end position="204"/>
    </location>
</feature>
<dbReference type="InterPro" id="IPR033991">
    <property type="entry name" value="Selectin_CTLD"/>
</dbReference>
<evidence type="ECO:0000256" key="6">
    <source>
        <dbReference type="ARBA" id="ARBA00022692"/>
    </source>
</evidence>
<dbReference type="Gene3D" id="2.10.70.10">
    <property type="entry name" value="Complement Module, domain 1"/>
    <property type="match status" value="10"/>
</dbReference>
<dbReference type="InterPro" id="IPR018378">
    <property type="entry name" value="C-type_lectin_CS"/>
</dbReference>
<keyword evidence="9" id="KW-0430">Lectin</keyword>
<feature type="disulfide bond" evidence="24">
    <location>
        <begin position="550"/>
        <end position="577"/>
    </location>
</feature>
<dbReference type="InParanoid" id="A0A3P8Y3L9"/>
<evidence type="ECO:0000313" key="29">
    <source>
        <dbReference type="Ensembl" id="ENSELUP00000011252.3"/>
    </source>
</evidence>
<dbReference type="SUPFAM" id="SSF57196">
    <property type="entry name" value="EGF/Laminin"/>
    <property type="match status" value="1"/>
</dbReference>
<dbReference type="FunCoup" id="A0A3P8Y3L9">
    <property type="interactions" value="768"/>
</dbReference>
<dbReference type="InterPro" id="IPR016186">
    <property type="entry name" value="C-type_lectin-like/link_sf"/>
</dbReference>
<evidence type="ECO:0000256" key="9">
    <source>
        <dbReference type="ARBA" id="ARBA00022734"/>
    </source>
</evidence>
<dbReference type="SMART" id="SM00034">
    <property type="entry name" value="CLECT"/>
    <property type="match status" value="1"/>
</dbReference>
<keyword evidence="5 24" id="KW-0768">Sushi</keyword>
<evidence type="ECO:0000313" key="30">
    <source>
        <dbReference type="Proteomes" id="UP000265140"/>
    </source>
</evidence>
<feature type="disulfide bond" evidence="24">
    <location>
        <begin position="674"/>
        <end position="701"/>
    </location>
</feature>
<reference evidence="30" key="1">
    <citation type="journal article" date="2014" name="PLoS ONE">
        <title>The genome and linkage map of the northern pike (Esox lucius): conserved synteny revealed between the salmonid sister group and the Neoteleostei.</title>
        <authorList>
            <person name="Rondeau E.B."/>
            <person name="Minkley D.R."/>
            <person name="Leong J.S."/>
            <person name="Messmer A.M."/>
            <person name="Jantzen J.R."/>
            <person name="von Schalburg K.R."/>
            <person name="Lemon C."/>
            <person name="Bird N.H."/>
            <person name="Koop B.F."/>
        </authorList>
    </citation>
    <scope>NUCLEOTIDE SEQUENCE</scope>
</reference>
<dbReference type="SMART" id="SM00181">
    <property type="entry name" value="EGF"/>
    <property type="match status" value="1"/>
</dbReference>
<evidence type="ECO:0000256" key="12">
    <source>
        <dbReference type="ARBA" id="ARBA00022889"/>
    </source>
</evidence>
<organism evidence="29 30">
    <name type="scientific">Esox lucius</name>
    <name type="common">Northern pike</name>
    <dbReference type="NCBI Taxonomy" id="8010"/>
    <lineage>
        <taxon>Eukaryota</taxon>
        <taxon>Metazoa</taxon>
        <taxon>Chordata</taxon>
        <taxon>Craniata</taxon>
        <taxon>Vertebrata</taxon>
        <taxon>Euteleostomi</taxon>
        <taxon>Actinopterygii</taxon>
        <taxon>Neopterygii</taxon>
        <taxon>Teleostei</taxon>
        <taxon>Protacanthopterygii</taxon>
        <taxon>Esociformes</taxon>
        <taxon>Esocidae</taxon>
        <taxon>Esox</taxon>
    </lineage>
</organism>
<dbReference type="CDD" id="cd00054">
    <property type="entry name" value="EGF_CA"/>
    <property type="match status" value="1"/>
</dbReference>
<dbReference type="PROSITE" id="PS00022">
    <property type="entry name" value="EGF_1"/>
    <property type="match status" value="1"/>
</dbReference>
<dbReference type="Ensembl" id="ENSELUT00000000783.3">
    <property type="protein sequence ID" value="ENSELUP00000011252.3"/>
    <property type="gene ID" value="ENSELUG00000011658.3"/>
</dbReference>
<evidence type="ECO:0000256" key="17">
    <source>
        <dbReference type="ARBA" id="ARBA00038738"/>
    </source>
</evidence>
<name>A0A3P8Y3L9_ESOLU</name>
<dbReference type="FunFam" id="3.10.100.10:FF:000007">
    <property type="entry name" value="L-selectin"/>
    <property type="match status" value="1"/>
</dbReference>
<feature type="domain" description="Sushi" evidence="28">
    <location>
        <begin position="580"/>
        <end position="641"/>
    </location>
</feature>
<feature type="disulfide bond" evidence="24">
    <location>
        <begin position="426"/>
        <end position="453"/>
    </location>
</feature>
<feature type="domain" description="EGF-like" evidence="26">
    <location>
        <begin position="169"/>
        <end position="205"/>
    </location>
</feature>
<dbReference type="GO" id="GO:0030246">
    <property type="term" value="F:carbohydrate binding"/>
    <property type="evidence" value="ECO:0007669"/>
    <property type="project" value="UniProtKB-KW"/>
</dbReference>
<dbReference type="CDD" id="cd03592">
    <property type="entry name" value="CLECT_selectins_like"/>
    <property type="match status" value="1"/>
</dbReference>
<dbReference type="InterPro" id="IPR050350">
    <property type="entry name" value="Compl-Cell_Adhes-Reg"/>
</dbReference>
<dbReference type="PROSITE" id="PS01186">
    <property type="entry name" value="EGF_2"/>
    <property type="match status" value="1"/>
</dbReference>
<dbReference type="InterPro" id="IPR001304">
    <property type="entry name" value="C-type_lectin-like"/>
</dbReference>
<feature type="domain" description="Sushi" evidence="28">
    <location>
        <begin position="394"/>
        <end position="455"/>
    </location>
</feature>
<reference evidence="29" key="3">
    <citation type="submission" date="2025-08" db="UniProtKB">
        <authorList>
            <consortium name="Ensembl"/>
        </authorList>
    </citation>
    <scope>IDENTIFICATION</scope>
</reference>
<keyword evidence="30" id="KW-1185">Reference proteome</keyword>
<feature type="domain" description="Sushi" evidence="28">
    <location>
        <begin position="642"/>
        <end position="703"/>
    </location>
</feature>
<feature type="domain" description="Sushi" evidence="28">
    <location>
        <begin position="456"/>
        <end position="517"/>
    </location>
</feature>
<feature type="disulfide bond" evidence="24">
    <location>
        <begin position="364"/>
        <end position="391"/>
    </location>
</feature>
<feature type="disulfide bond" evidence="24">
    <location>
        <begin position="612"/>
        <end position="639"/>
    </location>
</feature>
<evidence type="ECO:0000256" key="15">
    <source>
        <dbReference type="ARBA" id="ARBA00023157"/>
    </source>
</evidence>
<evidence type="ECO:0000259" key="26">
    <source>
        <dbReference type="PROSITE" id="PS50026"/>
    </source>
</evidence>
<dbReference type="SMART" id="SM00032">
    <property type="entry name" value="CCP"/>
    <property type="match status" value="10"/>
</dbReference>
<evidence type="ECO:0000256" key="13">
    <source>
        <dbReference type="ARBA" id="ARBA00022989"/>
    </source>
</evidence>
<evidence type="ECO:0000259" key="28">
    <source>
        <dbReference type="PROSITE" id="PS50923"/>
    </source>
</evidence>
<comment type="similarity">
    <text evidence="2">Belongs to the selectin/LECAM family.</text>
</comment>
<evidence type="ECO:0000256" key="16">
    <source>
        <dbReference type="ARBA" id="ARBA00023180"/>
    </source>
</evidence>
<evidence type="ECO:0000256" key="1">
    <source>
        <dbReference type="ARBA" id="ARBA00004251"/>
    </source>
</evidence>
<keyword evidence="12" id="KW-0130">Cell adhesion</keyword>
<evidence type="ECO:0000259" key="27">
    <source>
        <dbReference type="PROSITE" id="PS50041"/>
    </source>
</evidence>
<protein>
    <recommendedName>
        <fullName evidence="18">E-selectin</fullName>
    </recommendedName>
    <alternativeName>
        <fullName evidence="19">CD62 antigen-like family member E</fullName>
    </alternativeName>
    <alternativeName>
        <fullName evidence="20">Endothelial leukocyte adhesion molecule 1</fullName>
    </alternativeName>
    <alternativeName>
        <fullName evidence="21">Leukocyte-endothelial cell adhesion molecule 2</fullName>
    </alternativeName>
</protein>
<comment type="function">
    <text evidence="22">Cell-surface glycoprotein having a role in immunoadhesion. Mediates in the adhesion of blood neutrophils in cytokine-activated endothelium through interaction with SELPLG/PSGL1. May have a role in capillary morphogenesis.</text>
</comment>
<dbReference type="GO" id="GO:0005886">
    <property type="term" value="C:plasma membrane"/>
    <property type="evidence" value="ECO:0007669"/>
    <property type="project" value="UniProtKB-SubCell"/>
</dbReference>
<feature type="domain" description="Sushi" evidence="28">
    <location>
        <begin position="518"/>
        <end position="579"/>
    </location>
</feature>
<dbReference type="SUPFAM" id="SSF56436">
    <property type="entry name" value="C-type lectin-like"/>
    <property type="match status" value="1"/>
</dbReference>
<accession>A0A3P8Y3L9</accession>
<keyword evidence="10" id="KW-0677">Repeat</keyword>
<dbReference type="Bgee" id="ENSELUG00000011658">
    <property type="expression patterns" value="Expressed in mesonephros and 8 other cell types or tissues"/>
</dbReference>
<keyword evidence="8" id="KW-0732">Signal</keyword>
<keyword evidence="15 23" id="KW-1015">Disulfide bond</keyword>
<feature type="disulfide bond" evidence="24">
    <location>
        <begin position="240"/>
        <end position="267"/>
    </location>
</feature>
<feature type="domain" description="Sushi" evidence="28">
    <location>
        <begin position="332"/>
        <end position="393"/>
    </location>
</feature>
<dbReference type="InterPro" id="IPR000742">
    <property type="entry name" value="EGF"/>
</dbReference>
<comment type="subcellular location">
    <subcellularLocation>
        <location evidence="1">Cell membrane</location>
        <topology evidence="1">Single-pass type I membrane protein</topology>
    </subcellularLocation>
</comment>
<dbReference type="SUPFAM" id="SSF57535">
    <property type="entry name" value="Complement control module/SCR domain"/>
    <property type="match status" value="10"/>
</dbReference>
<evidence type="ECO:0000256" key="24">
    <source>
        <dbReference type="PROSITE-ProRule" id="PRU00302"/>
    </source>
</evidence>
<dbReference type="PROSITE" id="PS50923">
    <property type="entry name" value="SUSHI"/>
    <property type="match status" value="10"/>
</dbReference>
<evidence type="ECO:0000256" key="19">
    <source>
        <dbReference type="ARBA" id="ARBA00041401"/>
    </source>
</evidence>
<feature type="transmembrane region" description="Helical" evidence="25">
    <location>
        <begin position="840"/>
        <end position="861"/>
    </location>
</feature>
<dbReference type="PROSITE" id="PS00615">
    <property type="entry name" value="C_TYPE_LECTIN_1"/>
    <property type="match status" value="1"/>
</dbReference>
<keyword evidence="6 25" id="KW-0812">Transmembrane</keyword>
<evidence type="ECO:0000256" key="11">
    <source>
        <dbReference type="ARBA" id="ARBA00022837"/>
    </source>
</evidence>
<dbReference type="InterPro" id="IPR016187">
    <property type="entry name" value="CTDL_fold"/>
</dbReference>
<evidence type="ECO:0000256" key="4">
    <source>
        <dbReference type="ARBA" id="ARBA00022536"/>
    </source>
</evidence>
<keyword evidence="11" id="KW-0106">Calcium</keyword>
<evidence type="ECO:0000256" key="7">
    <source>
        <dbReference type="ARBA" id="ARBA00022723"/>
    </source>
</evidence>
<dbReference type="OMA" id="SMFCNSS"/>
<dbReference type="AlphaFoldDB" id="A0A3P8Y3L9"/>
<keyword evidence="7" id="KW-0479">Metal-binding</keyword>
<dbReference type="GO" id="GO:0046872">
    <property type="term" value="F:metal ion binding"/>
    <property type="evidence" value="ECO:0007669"/>
    <property type="project" value="UniProtKB-KW"/>
</dbReference>
<dbReference type="FunFam" id="2.10.70.10:FF:000001">
    <property type="entry name" value="Selectin P"/>
    <property type="match status" value="9"/>
</dbReference>
<comment type="subunit">
    <text evidence="17">Interacts with SELPLG/PSGL1 and PODXL2 through the sialyl Lewis X epitope. SELPLG sulfation appears not to be required for this interaction.</text>
</comment>
<reference evidence="29" key="2">
    <citation type="submission" date="2020-02" db="EMBL/GenBank/DDBJ databases">
        <title>Esox lucius (northern pike) genome, fEsoLuc1, primary haplotype.</title>
        <authorList>
            <person name="Myers G."/>
            <person name="Karagic N."/>
            <person name="Meyer A."/>
            <person name="Pippel M."/>
            <person name="Reichard M."/>
            <person name="Winkler S."/>
            <person name="Tracey A."/>
            <person name="Sims Y."/>
            <person name="Howe K."/>
            <person name="Rhie A."/>
            <person name="Formenti G."/>
            <person name="Durbin R."/>
            <person name="Fedrigo O."/>
            <person name="Jarvis E.D."/>
        </authorList>
    </citation>
    <scope>NUCLEOTIDE SEQUENCE [LARGE SCALE GENOMIC DNA]</scope>
</reference>
<dbReference type="Gene3D" id="3.10.100.10">
    <property type="entry name" value="Mannose-Binding Protein A, subunit A"/>
    <property type="match status" value="1"/>
</dbReference>
<dbReference type="CDD" id="cd00033">
    <property type="entry name" value="CCP"/>
    <property type="match status" value="10"/>
</dbReference>
<dbReference type="Pfam" id="PF00084">
    <property type="entry name" value="Sushi"/>
    <property type="match status" value="10"/>
</dbReference>
<keyword evidence="3" id="KW-1003">Cell membrane</keyword>
<gene>
    <name evidence="29" type="primary">SELE</name>
</gene>
<evidence type="ECO:0000256" key="10">
    <source>
        <dbReference type="ARBA" id="ARBA00022737"/>
    </source>
</evidence>
<feature type="disulfide bond" evidence="24">
    <location>
        <begin position="798"/>
        <end position="825"/>
    </location>
</feature>
<dbReference type="Proteomes" id="UP000265140">
    <property type="component" value="Chromosome 8"/>
</dbReference>
<feature type="domain" description="C-type lectin" evidence="27">
    <location>
        <begin position="49"/>
        <end position="169"/>
    </location>
</feature>
<evidence type="ECO:0000256" key="22">
    <source>
        <dbReference type="ARBA" id="ARBA00045695"/>
    </source>
</evidence>
<proteinExistence type="inferred from homology"/>
<dbReference type="InterPro" id="IPR002396">
    <property type="entry name" value="Selectin_superfamily"/>
</dbReference>
<dbReference type="PROSITE" id="PS50041">
    <property type="entry name" value="C_TYPE_LECTIN_2"/>
    <property type="match status" value="1"/>
</dbReference>
<dbReference type="GeneTree" id="ENSGT00940000164633"/>
<keyword evidence="14 25" id="KW-0472">Membrane</keyword>
<evidence type="ECO:0000256" key="3">
    <source>
        <dbReference type="ARBA" id="ARBA00022475"/>
    </source>
</evidence>
<dbReference type="GO" id="GO:0007155">
    <property type="term" value="P:cell adhesion"/>
    <property type="evidence" value="ECO:0007669"/>
    <property type="project" value="UniProtKB-KW"/>
</dbReference>
<feature type="domain" description="Sushi" evidence="28">
    <location>
        <begin position="704"/>
        <end position="765"/>
    </location>
</feature>
<dbReference type="PRINTS" id="PR00343">
    <property type="entry name" value="SELECTIN"/>
</dbReference>
<dbReference type="Pfam" id="PF00059">
    <property type="entry name" value="Lectin_C"/>
    <property type="match status" value="1"/>
</dbReference>
<sequence length="889" mass="97544">MKQANVSSFCNLYEMNYWSNYLRPNLNNRFLVILLITINHDLCGDRRRVHAWTYHYSTQNMDWDSASHWCKQHYTDMLAIQNLEEIVYINNMLPKHPQYYWIGIRKVNGLWTWIGTNKTLTKEEENWATGEPNNRGNGQDCVEIYIKRQKDEAKWNDEKCTKKKGAVCYTASCSEHSCSVHADCLENIGSYACQCYPGFKGPRCQEVMQCDTIIAPPHASISCQNPVEKFSYGSTCTVECEEGFFLVGTNSTHCSSVGNWSHSLPTCQVMQCDTIIAPTHASISCQDPVEKFSYGSTCTVECEEGFVLVGTNSTHCSSVGNWSHSLPTCQVMQCDTIIAPTHASISCQDPVEKFSYGSTCTVECEEGFVLVGTNSTHCSSMGNWSHTLPTCQVMQCDTIIAPPHASISCQDPVEKFSYGSTCTVECEEGFFLVGTNSTHCSSVGNWSHSLPTCQVMQCDTIIAPTHASISCQDPVEKFSYGSTCTVECEEGFVLVGTNSTHCSSMGNWSHTLPTCQVSQCDTIKAPPHASMKCQDPVERFSYGSTCTVECEEGFVLVGTNSTHCSSMGNWSHSLPTCQVMQCDTIIAPTHASISCQDPVEKFSYGSTCTVECEEGFVLVGTNSTHCSSMGNWSHSLPTCQVSQCDTIKAPPHASMKCQDPVERFSYGSTCTVECEEGFVLVGTNSTHCSSMGNWSHTLPTCQADQCDVLTNPAHGYVNCSGPHGQFSYSSQCQFSCEQGFLLNGTADTECTSLGTWSIRSPLCEARECPSPVEPRRGWMNCSHPYSSNSYGSQCLLGCSEGFWLTGAPTMHCNASGVWSQDFPSCKESAGMSVGAGMLRYAAVGAASAAGLLLLVGVAILISKKLKKKSDFNLNNSFWEERENPAFEFS</sequence>
<feature type="disulfide bond" evidence="24">
    <location>
        <begin position="736"/>
        <end position="763"/>
    </location>
</feature>
<dbReference type="STRING" id="8010.ENSELUP00000011252"/>
<keyword evidence="13 25" id="KW-1133">Transmembrane helix</keyword>
<evidence type="ECO:0000256" key="23">
    <source>
        <dbReference type="PROSITE-ProRule" id="PRU00076"/>
    </source>
</evidence>
<reference evidence="29" key="4">
    <citation type="submission" date="2025-09" db="UniProtKB">
        <authorList>
            <consortium name="Ensembl"/>
        </authorList>
    </citation>
    <scope>IDENTIFICATION</scope>
</reference>
<dbReference type="PANTHER" id="PTHR19325">
    <property type="entry name" value="COMPLEMENT COMPONENT-RELATED SUSHI DOMAIN-CONTAINING"/>
    <property type="match status" value="1"/>
</dbReference>
<feature type="domain" description="Sushi" evidence="28">
    <location>
        <begin position="208"/>
        <end position="269"/>
    </location>
</feature>
<dbReference type="InterPro" id="IPR000436">
    <property type="entry name" value="Sushi_SCR_CCP_dom"/>
</dbReference>
<evidence type="ECO:0000256" key="20">
    <source>
        <dbReference type="ARBA" id="ARBA00042113"/>
    </source>
</evidence>